<evidence type="ECO:0000256" key="6">
    <source>
        <dbReference type="ARBA" id="ARBA00023125"/>
    </source>
</evidence>
<evidence type="ECO:0000313" key="8">
    <source>
        <dbReference type="Proteomes" id="UP000887104"/>
    </source>
</evidence>
<dbReference type="InterPro" id="IPR008876">
    <property type="entry name" value="TraY"/>
</dbReference>
<protein>
    <recommendedName>
        <fullName evidence="3">Relaxosome protein TraY</fullName>
    </recommendedName>
</protein>
<name>A0ABQ4PLD5_9GAMM</name>
<keyword evidence="8" id="KW-1185">Reference proteome</keyword>
<keyword evidence="4" id="KW-0963">Cytoplasm</keyword>
<evidence type="ECO:0000256" key="4">
    <source>
        <dbReference type="ARBA" id="ARBA00022490"/>
    </source>
</evidence>
<evidence type="ECO:0000256" key="5">
    <source>
        <dbReference type="ARBA" id="ARBA00022971"/>
    </source>
</evidence>
<dbReference type="EMBL" id="BPEY01000062">
    <property type="protein sequence ID" value="GIU48891.1"/>
    <property type="molecule type" value="Genomic_DNA"/>
</dbReference>
<dbReference type="Pfam" id="PF05509">
    <property type="entry name" value="TraY"/>
    <property type="match status" value="1"/>
</dbReference>
<evidence type="ECO:0000313" key="7">
    <source>
        <dbReference type="EMBL" id="GIU48891.1"/>
    </source>
</evidence>
<dbReference type="Proteomes" id="UP000887104">
    <property type="component" value="Unassembled WGS sequence"/>
</dbReference>
<gene>
    <name evidence="7" type="ORF">TUM4438_31310</name>
</gene>
<dbReference type="RefSeq" id="WP_220782105.1">
    <property type="nucleotide sequence ID" value="NZ_BPEY01000062.1"/>
</dbReference>
<keyword evidence="6" id="KW-0238">DNA-binding</keyword>
<organism evidence="7 8">
    <name type="scientific">Shewanella sairae</name>
    <dbReference type="NCBI Taxonomy" id="190310"/>
    <lineage>
        <taxon>Bacteria</taxon>
        <taxon>Pseudomonadati</taxon>
        <taxon>Pseudomonadota</taxon>
        <taxon>Gammaproteobacteria</taxon>
        <taxon>Alteromonadales</taxon>
        <taxon>Shewanellaceae</taxon>
        <taxon>Shewanella</taxon>
    </lineage>
</organism>
<evidence type="ECO:0000256" key="2">
    <source>
        <dbReference type="ARBA" id="ARBA00007183"/>
    </source>
</evidence>
<evidence type="ECO:0000256" key="1">
    <source>
        <dbReference type="ARBA" id="ARBA00004496"/>
    </source>
</evidence>
<comment type="similarity">
    <text evidence="2">Belongs to the TraY family.</text>
</comment>
<keyword evidence="5" id="KW-0184">Conjugation</keyword>
<proteinExistence type="inferred from homology"/>
<sequence>MSESKKTTNVNVGVKAQTNKILTASAEKNQRSKKQEAAARLEHHLKNYGCDWVENN</sequence>
<reference evidence="7" key="1">
    <citation type="submission" date="2021-05" db="EMBL/GenBank/DDBJ databases">
        <title>Molecular characterization for Shewanella algae harboring chromosomal blaOXA-55-like strains isolated from clinical and environment sample.</title>
        <authorList>
            <person name="Ohama Y."/>
            <person name="Aoki K."/>
            <person name="Harada S."/>
            <person name="Moriya K."/>
            <person name="Ishii Y."/>
            <person name="Tateda K."/>
        </authorList>
    </citation>
    <scope>NUCLEOTIDE SEQUENCE</scope>
    <source>
        <strain evidence="7">JCM 11563</strain>
    </source>
</reference>
<evidence type="ECO:0000256" key="3">
    <source>
        <dbReference type="ARBA" id="ARBA00020541"/>
    </source>
</evidence>
<comment type="subcellular location">
    <subcellularLocation>
        <location evidence="1">Cytoplasm</location>
    </subcellularLocation>
</comment>
<comment type="caution">
    <text evidence="7">The sequence shown here is derived from an EMBL/GenBank/DDBJ whole genome shotgun (WGS) entry which is preliminary data.</text>
</comment>
<accession>A0ABQ4PLD5</accession>